<evidence type="ECO:0000313" key="4">
    <source>
        <dbReference type="EMBL" id="WCT72174.1"/>
    </source>
</evidence>
<dbReference type="InterPro" id="IPR014748">
    <property type="entry name" value="Enoyl-CoA_hydra_C"/>
</dbReference>
<dbReference type="Pfam" id="PF00378">
    <property type="entry name" value="ECH_1"/>
    <property type="match status" value="1"/>
</dbReference>
<dbReference type="Proteomes" id="UP001220395">
    <property type="component" value="Chromosome"/>
</dbReference>
<dbReference type="Gene3D" id="3.90.226.20">
    <property type="match status" value="1"/>
</dbReference>
<gene>
    <name evidence="4" type="ORF">PQ455_11025</name>
</gene>
<dbReference type="RefSeq" id="WP_273686128.1">
    <property type="nucleotide sequence ID" value="NZ_CP117411.1"/>
</dbReference>
<dbReference type="Gene3D" id="3.30.300.220">
    <property type="match status" value="1"/>
</dbReference>
<evidence type="ECO:0000256" key="3">
    <source>
        <dbReference type="RuleBase" id="RU003707"/>
    </source>
</evidence>
<dbReference type="SUPFAM" id="SSF52096">
    <property type="entry name" value="ClpP/crotonase"/>
    <property type="match status" value="1"/>
</dbReference>
<evidence type="ECO:0000256" key="2">
    <source>
        <dbReference type="ARBA" id="ARBA00023239"/>
    </source>
</evidence>
<protein>
    <submittedName>
        <fullName evidence="4">Enoyl-CoA hydratase-related protein</fullName>
    </submittedName>
</protein>
<dbReference type="Gene3D" id="1.10.12.10">
    <property type="entry name" value="Lyase 2-enoyl-coa Hydratase, Chain A, domain 2"/>
    <property type="match status" value="1"/>
</dbReference>
<comment type="similarity">
    <text evidence="1 3">Belongs to the enoyl-CoA hydratase/isomerase family.</text>
</comment>
<evidence type="ECO:0000256" key="1">
    <source>
        <dbReference type="ARBA" id="ARBA00005254"/>
    </source>
</evidence>
<dbReference type="PANTHER" id="PTHR11941:SF54">
    <property type="entry name" value="ENOYL-COA HYDRATASE, MITOCHONDRIAL"/>
    <property type="match status" value="1"/>
</dbReference>
<dbReference type="InterPro" id="IPR018376">
    <property type="entry name" value="Enoyl-CoA_hyd/isom_CS"/>
</dbReference>
<organism evidence="4 5">
    <name type="scientific">Sphingomonas naphthae</name>
    <dbReference type="NCBI Taxonomy" id="1813468"/>
    <lineage>
        <taxon>Bacteria</taxon>
        <taxon>Pseudomonadati</taxon>
        <taxon>Pseudomonadota</taxon>
        <taxon>Alphaproteobacteria</taxon>
        <taxon>Sphingomonadales</taxon>
        <taxon>Sphingomonadaceae</taxon>
        <taxon>Sphingomonas</taxon>
    </lineage>
</organism>
<dbReference type="EMBL" id="CP117411">
    <property type="protein sequence ID" value="WCT72174.1"/>
    <property type="molecule type" value="Genomic_DNA"/>
</dbReference>
<dbReference type="PANTHER" id="PTHR11941">
    <property type="entry name" value="ENOYL-COA HYDRATASE-RELATED"/>
    <property type="match status" value="1"/>
</dbReference>
<accession>A0ABY7TJX3</accession>
<evidence type="ECO:0000313" key="5">
    <source>
        <dbReference type="Proteomes" id="UP001220395"/>
    </source>
</evidence>
<name>A0ABY7TJX3_9SPHN</name>
<dbReference type="PROSITE" id="PS00166">
    <property type="entry name" value="ENOYL_COA_HYDRATASE"/>
    <property type="match status" value="1"/>
</dbReference>
<keyword evidence="5" id="KW-1185">Reference proteome</keyword>
<dbReference type="CDD" id="cd06558">
    <property type="entry name" value="crotonase-like"/>
    <property type="match status" value="1"/>
</dbReference>
<sequence>MATGIVTARDGHILTVTLDRPHVLNALDTPACEELSRIWDDFVADDDLWLAIVTGTGRAFCAGHDLASRPEEPLPPTGWAGLARRDDIVKPMIAAVNGLAYGGGWELAMACDIIIADETARFALSEPKVSFVALGGGADGLVSRLPWHVAMGYALTGRPMDAATALRWGAVTDVAPAGTTLDVAKQWAASILDCAPLSVRATKELALLAARPSASRTEIRQVSDRISMETAASDDRAEGLRAFAEKRQPHWTGR</sequence>
<dbReference type="InterPro" id="IPR029045">
    <property type="entry name" value="ClpP/crotonase-like_dom_sf"/>
</dbReference>
<dbReference type="InterPro" id="IPR001753">
    <property type="entry name" value="Enoyl-CoA_hydra/iso"/>
</dbReference>
<reference evidence="4 5" key="1">
    <citation type="submission" date="2023-02" db="EMBL/GenBank/DDBJ databases">
        <title>Genome sequence of Sphingomonas naphthae.</title>
        <authorList>
            <person name="Kim S."/>
            <person name="Heo J."/>
            <person name="Kwon S.-W."/>
        </authorList>
    </citation>
    <scope>NUCLEOTIDE SEQUENCE [LARGE SCALE GENOMIC DNA]</scope>
    <source>
        <strain evidence="4 5">KACC 18716</strain>
    </source>
</reference>
<keyword evidence="2" id="KW-0456">Lyase</keyword>
<proteinExistence type="inferred from homology"/>